<dbReference type="EMBL" id="BJOU01000010">
    <property type="protein sequence ID" value="GED98790.1"/>
    <property type="molecule type" value="Genomic_DNA"/>
</dbReference>
<dbReference type="Pfam" id="PF00005">
    <property type="entry name" value="ABC_tran"/>
    <property type="match status" value="1"/>
</dbReference>
<dbReference type="AlphaFoldDB" id="A0A7I9V0U1"/>
<comment type="caution">
    <text evidence="7">The sequence shown here is derived from an EMBL/GenBank/DDBJ whole genome shotgun (WGS) entry which is preliminary data.</text>
</comment>
<dbReference type="PANTHER" id="PTHR42781">
    <property type="entry name" value="SPERMIDINE/PUTRESCINE IMPORT ATP-BINDING PROTEIN POTA"/>
    <property type="match status" value="1"/>
</dbReference>
<dbReference type="SUPFAM" id="SSF52540">
    <property type="entry name" value="P-loop containing nucleoside triphosphate hydrolases"/>
    <property type="match status" value="1"/>
</dbReference>
<evidence type="ECO:0000313" key="7">
    <source>
        <dbReference type="EMBL" id="GED98796.1"/>
    </source>
</evidence>
<dbReference type="EMBL" id="BJOU01000011">
    <property type="protein sequence ID" value="GED98796.1"/>
    <property type="molecule type" value="Genomic_DNA"/>
</dbReference>
<proteinExistence type="predicted"/>
<reference evidence="7" key="2">
    <citation type="journal article" date="2020" name="Int. J. Syst. Evol. Microbiol.">
        <title>Gordonia crocea sp. nov. and Gordonia spumicola sp. nov. isolated from sludge of a wastewater treatment plant.</title>
        <authorList>
            <person name="Tamura T."/>
            <person name="Saito S."/>
            <person name="Hamada M."/>
            <person name="Kang Y."/>
            <person name="Hoshino Y."/>
            <person name="Gonoi T."/>
            <person name="Mikami Y."/>
            <person name="Yaguchi T."/>
        </authorList>
    </citation>
    <scope>NUCLEOTIDE SEQUENCE</scope>
    <source>
        <strain evidence="7">NBRC 107697</strain>
    </source>
</reference>
<dbReference type="FunFam" id="3.40.50.300:FF:000425">
    <property type="entry name" value="Probable ABC transporter, ATP-binding subunit"/>
    <property type="match status" value="1"/>
</dbReference>
<gene>
    <name evidence="6" type="ORF">nbrc107697_28290</name>
    <name evidence="7" type="ORF">nbrc107697_28350</name>
</gene>
<evidence type="ECO:0000313" key="8">
    <source>
        <dbReference type="Proteomes" id="UP000444980"/>
    </source>
</evidence>
<name>A0A7I9V0U1_9ACTN</name>
<keyword evidence="3" id="KW-0067">ATP-binding</keyword>
<dbReference type="Proteomes" id="UP000444980">
    <property type="component" value="Unassembled WGS sequence"/>
</dbReference>
<reference evidence="8" key="1">
    <citation type="submission" date="2019-06" db="EMBL/GenBank/DDBJ databases">
        <title>Gordonia isolated from sludge of a wastewater treatment plant.</title>
        <authorList>
            <person name="Tamura T."/>
            <person name="Aoyama K."/>
            <person name="Kang Y."/>
            <person name="Saito S."/>
            <person name="Akiyama N."/>
            <person name="Yazawa K."/>
            <person name="Gonoi T."/>
            <person name="Mikami Y."/>
        </authorList>
    </citation>
    <scope>NUCLEOTIDE SEQUENCE [LARGE SCALE GENOMIC DNA]</scope>
    <source>
        <strain evidence="8">NBRC 107697</strain>
    </source>
</reference>
<dbReference type="EC" id="7.6.2.9" evidence="4"/>
<keyword evidence="1" id="KW-0813">Transport</keyword>
<dbReference type="InterPro" id="IPR003439">
    <property type="entry name" value="ABC_transporter-like_ATP-bd"/>
</dbReference>
<evidence type="ECO:0000256" key="1">
    <source>
        <dbReference type="ARBA" id="ARBA00022448"/>
    </source>
</evidence>
<dbReference type="PROSITE" id="PS00211">
    <property type="entry name" value="ABC_TRANSPORTER_1"/>
    <property type="match status" value="1"/>
</dbReference>
<accession>A0A7I9V0U1</accession>
<dbReference type="InterPro" id="IPR017871">
    <property type="entry name" value="ABC_transporter-like_CS"/>
</dbReference>
<dbReference type="InterPro" id="IPR003593">
    <property type="entry name" value="AAA+_ATPase"/>
</dbReference>
<dbReference type="PROSITE" id="PS50893">
    <property type="entry name" value="ABC_TRANSPORTER_2"/>
    <property type="match status" value="1"/>
</dbReference>
<dbReference type="PANTHER" id="PTHR42781:SF4">
    <property type="entry name" value="SPERMIDINE_PUTRESCINE IMPORT ATP-BINDING PROTEIN POTA"/>
    <property type="match status" value="1"/>
</dbReference>
<evidence type="ECO:0000256" key="4">
    <source>
        <dbReference type="ARBA" id="ARBA00066388"/>
    </source>
</evidence>
<evidence type="ECO:0000259" key="5">
    <source>
        <dbReference type="PROSITE" id="PS50893"/>
    </source>
</evidence>
<protein>
    <recommendedName>
        <fullName evidence="4">ABC-type quaternary amine transporter</fullName>
        <ecNumber evidence="4">7.6.2.9</ecNumber>
    </recommendedName>
</protein>
<dbReference type="Gene3D" id="3.40.50.300">
    <property type="entry name" value="P-loop containing nucleotide triphosphate hydrolases"/>
    <property type="match status" value="1"/>
</dbReference>
<evidence type="ECO:0000313" key="6">
    <source>
        <dbReference type="EMBL" id="GED98790.1"/>
    </source>
</evidence>
<dbReference type="GO" id="GO:0005524">
    <property type="term" value="F:ATP binding"/>
    <property type="evidence" value="ECO:0007669"/>
    <property type="project" value="UniProtKB-KW"/>
</dbReference>
<sequence>MTLVVDSVAVDYGDARVVRDVSLTLATAPPAGPVTAILGPSGCGKSTLLRAVAGLVPLASGTIAFDGQDLAAVPPHRRDFGMVFQDAQLFPGRSVAANIAYGLRARRWPREQIADRVAQMLDLVRLPGMARRRVDDLSGGQAQRVALARALAPRPRLLLLDEPLAALDAHLRGKLADDIVGIVEATATPTIVVTHDHDEAATMGDTVIVMRDGGVVAADLAARVWRYPPDEWTAHFLGWENLLAAERIGDVVRTELGDLPTRQLGIGADDPVGAVAIRAESLRARPVGAGPGGTVALPVLRVRELPERTQVILDGSALNTPVAELGALADDDTPPPRPGDRITVRLVGARTGIVTGRGD</sequence>
<feature type="domain" description="ABC transporter" evidence="5">
    <location>
        <begin position="3"/>
        <end position="237"/>
    </location>
</feature>
<dbReference type="OrthoDB" id="9802264at2"/>
<evidence type="ECO:0000256" key="3">
    <source>
        <dbReference type="ARBA" id="ARBA00022840"/>
    </source>
</evidence>
<dbReference type="InterPro" id="IPR050093">
    <property type="entry name" value="ABC_SmlMolc_Importer"/>
</dbReference>
<organism evidence="7 8">
    <name type="scientific">Gordonia crocea</name>
    <dbReference type="NCBI Taxonomy" id="589162"/>
    <lineage>
        <taxon>Bacteria</taxon>
        <taxon>Bacillati</taxon>
        <taxon>Actinomycetota</taxon>
        <taxon>Actinomycetes</taxon>
        <taxon>Mycobacteriales</taxon>
        <taxon>Gordoniaceae</taxon>
        <taxon>Gordonia</taxon>
    </lineage>
</organism>
<evidence type="ECO:0000256" key="2">
    <source>
        <dbReference type="ARBA" id="ARBA00022741"/>
    </source>
</evidence>
<keyword evidence="8" id="KW-1185">Reference proteome</keyword>
<dbReference type="RefSeq" id="WP_161928168.1">
    <property type="nucleotide sequence ID" value="NZ_BJOU01000010.1"/>
</dbReference>
<dbReference type="GO" id="GO:0016887">
    <property type="term" value="F:ATP hydrolysis activity"/>
    <property type="evidence" value="ECO:0007669"/>
    <property type="project" value="InterPro"/>
</dbReference>
<dbReference type="GO" id="GO:0015418">
    <property type="term" value="F:ABC-type quaternary ammonium compound transporting activity"/>
    <property type="evidence" value="ECO:0007669"/>
    <property type="project" value="UniProtKB-EC"/>
</dbReference>
<dbReference type="InterPro" id="IPR027417">
    <property type="entry name" value="P-loop_NTPase"/>
</dbReference>
<dbReference type="SMART" id="SM00382">
    <property type="entry name" value="AAA"/>
    <property type="match status" value="1"/>
</dbReference>
<keyword evidence="2" id="KW-0547">Nucleotide-binding</keyword>